<proteinExistence type="predicted"/>
<keyword evidence="2" id="KW-1185">Reference proteome</keyword>
<gene>
    <name evidence="1" type="ORF">WKI71_23585</name>
</gene>
<name>A0ABU8UN28_9ACTN</name>
<reference evidence="1 2" key="1">
    <citation type="submission" date="2024-03" db="EMBL/GenBank/DDBJ databases">
        <title>Novel Streptomyces species of biotechnological and ecological value are a feature of Machair soil.</title>
        <authorList>
            <person name="Prole J.R."/>
            <person name="Goodfellow M."/>
            <person name="Allenby N."/>
            <person name="Ward A.C."/>
        </authorList>
    </citation>
    <scope>NUCLEOTIDE SEQUENCE [LARGE SCALE GENOMIC DNA]</scope>
    <source>
        <strain evidence="1 2">MS1.AVA.1</strain>
    </source>
</reference>
<comment type="caution">
    <text evidence="1">The sequence shown here is derived from an EMBL/GenBank/DDBJ whole genome shotgun (WGS) entry which is preliminary data.</text>
</comment>
<evidence type="ECO:0008006" key="3">
    <source>
        <dbReference type="Google" id="ProtNLM"/>
    </source>
</evidence>
<dbReference type="Proteomes" id="UP001376459">
    <property type="component" value="Unassembled WGS sequence"/>
</dbReference>
<evidence type="ECO:0000313" key="2">
    <source>
        <dbReference type="Proteomes" id="UP001376459"/>
    </source>
</evidence>
<dbReference type="EMBL" id="JBBKAK010000001">
    <property type="protein sequence ID" value="MEJ8670326.1"/>
    <property type="molecule type" value="Genomic_DNA"/>
</dbReference>
<accession>A0ABU8UN28</accession>
<sequence length="78" mass="7776">MDQRASAAVRNGATDVAGTTVEFECDVVDLFVAALRGALEQEAAVVGTENLLAALVMGDTDAGAAIAPGCGRPVRSAA</sequence>
<organism evidence="1 2">
    <name type="scientific">Streptomyces machairae</name>
    <dbReference type="NCBI Taxonomy" id="3134109"/>
    <lineage>
        <taxon>Bacteria</taxon>
        <taxon>Bacillati</taxon>
        <taxon>Actinomycetota</taxon>
        <taxon>Actinomycetes</taxon>
        <taxon>Kitasatosporales</taxon>
        <taxon>Streptomycetaceae</taxon>
        <taxon>Streptomyces</taxon>
    </lineage>
</organism>
<evidence type="ECO:0000313" key="1">
    <source>
        <dbReference type="EMBL" id="MEJ8670326.1"/>
    </source>
</evidence>
<protein>
    <recommendedName>
        <fullName evidence="3">Clp R domain-containing protein</fullName>
    </recommendedName>
</protein>